<evidence type="ECO:0000313" key="1">
    <source>
        <dbReference type="EMBL" id="CRK91389.1"/>
    </source>
</evidence>
<proteinExistence type="predicted"/>
<dbReference type="AlphaFoldDB" id="A0A1J1HTR4"/>
<sequence length="151" mass="17626">MQIKQLFEIIEENKKILSFRGMFMNRAPDIMQTVWRVGSHARSRSQTELIDVNSYCHHRNHYRRFVPMHSLTYCTTKHLMMCNVKPSTYLLRYLIVNFNRLIDLVSQHFDASPYLSARSINNHFHMKIVCTKQHAVAGSKKNTTPVSSPSG</sequence>
<name>A0A1J1HTR4_9DIPT</name>
<protein>
    <submittedName>
        <fullName evidence="1">CLUMA_CG005062, isoform A</fullName>
    </submittedName>
</protein>
<keyword evidence="2" id="KW-1185">Reference proteome</keyword>
<evidence type="ECO:0000313" key="2">
    <source>
        <dbReference type="Proteomes" id="UP000183832"/>
    </source>
</evidence>
<accession>A0A1J1HTR4</accession>
<reference evidence="1 2" key="1">
    <citation type="submission" date="2015-04" db="EMBL/GenBank/DDBJ databases">
        <authorList>
            <person name="Syromyatnikov M.Y."/>
            <person name="Popov V.N."/>
        </authorList>
    </citation>
    <scope>NUCLEOTIDE SEQUENCE [LARGE SCALE GENOMIC DNA]</scope>
</reference>
<dbReference type="EMBL" id="CVRI01000020">
    <property type="protein sequence ID" value="CRK91389.1"/>
    <property type="molecule type" value="Genomic_DNA"/>
</dbReference>
<organism evidence="1 2">
    <name type="scientific">Clunio marinus</name>
    <dbReference type="NCBI Taxonomy" id="568069"/>
    <lineage>
        <taxon>Eukaryota</taxon>
        <taxon>Metazoa</taxon>
        <taxon>Ecdysozoa</taxon>
        <taxon>Arthropoda</taxon>
        <taxon>Hexapoda</taxon>
        <taxon>Insecta</taxon>
        <taxon>Pterygota</taxon>
        <taxon>Neoptera</taxon>
        <taxon>Endopterygota</taxon>
        <taxon>Diptera</taxon>
        <taxon>Nematocera</taxon>
        <taxon>Chironomoidea</taxon>
        <taxon>Chironomidae</taxon>
        <taxon>Clunio</taxon>
    </lineage>
</organism>
<dbReference type="Proteomes" id="UP000183832">
    <property type="component" value="Unassembled WGS sequence"/>
</dbReference>
<gene>
    <name evidence="1" type="ORF">CLUMA_CG005062</name>
</gene>